<feature type="region of interest" description="Disordered" evidence="1">
    <location>
        <begin position="109"/>
        <end position="166"/>
    </location>
</feature>
<comment type="caution">
    <text evidence="2">The sequence shown here is derived from an EMBL/GenBank/DDBJ whole genome shotgun (WGS) entry which is preliminary data.</text>
</comment>
<sequence>METQTSLTSSDDSRGDDVTPEITFKSVAVGPNGVNRKTQTESLPERDWAYDKRRLPVKSGGVPYNAVHDSEKFALTEQTPQTSMDENDAQEEFLPMRVEPFAKMIKLETQPTEKESTPPVKYRRNLFDGGKTKYDESKPAHHMRAQPPFSSEGLNDQQRRQPESADDILSRQQLLLRQQQEVMAHIHHQQLEQQAQQLVNSALGLSNVTQPPVTNPSSSARERLSALLNDACILAPQAGGMAQVPVTGLETLTIMKRLKGSGIGVASLDVPSST</sequence>
<proteinExistence type="predicted"/>
<dbReference type="Proteomes" id="UP000245119">
    <property type="component" value="Linkage Group LG3"/>
</dbReference>
<dbReference type="EMBL" id="PZQS01000003">
    <property type="protein sequence ID" value="PVD33288.1"/>
    <property type="molecule type" value="Genomic_DNA"/>
</dbReference>
<dbReference type="AlphaFoldDB" id="A0A2T7PIP2"/>
<gene>
    <name evidence="2" type="ORF">C0Q70_04541</name>
</gene>
<evidence type="ECO:0000313" key="2">
    <source>
        <dbReference type="EMBL" id="PVD33288.1"/>
    </source>
</evidence>
<keyword evidence="3" id="KW-1185">Reference proteome</keyword>
<name>A0A2T7PIP2_POMCA</name>
<feature type="compositionally biased region" description="Polar residues" evidence="1">
    <location>
        <begin position="1"/>
        <end position="10"/>
    </location>
</feature>
<organism evidence="2 3">
    <name type="scientific">Pomacea canaliculata</name>
    <name type="common">Golden apple snail</name>
    <dbReference type="NCBI Taxonomy" id="400727"/>
    <lineage>
        <taxon>Eukaryota</taxon>
        <taxon>Metazoa</taxon>
        <taxon>Spiralia</taxon>
        <taxon>Lophotrochozoa</taxon>
        <taxon>Mollusca</taxon>
        <taxon>Gastropoda</taxon>
        <taxon>Caenogastropoda</taxon>
        <taxon>Architaenioglossa</taxon>
        <taxon>Ampullarioidea</taxon>
        <taxon>Ampullariidae</taxon>
        <taxon>Pomacea</taxon>
    </lineage>
</organism>
<reference evidence="2 3" key="1">
    <citation type="submission" date="2018-04" db="EMBL/GenBank/DDBJ databases">
        <title>The genome of golden apple snail Pomacea canaliculata provides insight into stress tolerance and invasive adaptation.</title>
        <authorList>
            <person name="Liu C."/>
            <person name="Liu B."/>
            <person name="Ren Y."/>
            <person name="Zhang Y."/>
            <person name="Wang H."/>
            <person name="Li S."/>
            <person name="Jiang F."/>
            <person name="Yin L."/>
            <person name="Zhang G."/>
            <person name="Qian W."/>
            <person name="Fan W."/>
        </authorList>
    </citation>
    <scope>NUCLEOTIDE SEQUENCE [LARGE SCALE GENOMIC DNA]</scope>
    <source>
        <strain evidence="2">SZHN2017</strain>
        <tissue evidence="2">Muscle</tissue>
    </source>
</reference>
<protein>
    <submittedName>
        <fullName evidence="2">Uncharacterized protein</fullName>
    </submittedName>
</protein>
<accession>A0A2T7PIP2</accession>
<feature type="region of interest" description="Disordered" evidence="1">
    <location>
        <begin position="1"/>
        <end position="47"/>
    </location>
</feature>
<feature type="compositionally biased region" description="Basic and acidic residues" evidence="1">
    <location>
        <begin position="130"/>
        <end position="139"/>
    </location>
</feature>
<evidence type="ECO:0000256" key="1">
    <source>
        <dbReference type="SAM" id="MobiDB-lite"/>
    </source>
</evidence>
<evidence type="ECO:0000313" key="3">
    <source>
        <dbReference type="Proteomes" id="UP000245119"/>
    </source>
</evidence>